<keyword evidence="3" id="KW-0255">Endonuclease</keyword>
<sequence>MPPSPVLKSGLLASALLPALLLSGCIEVPKTVLLSDGFEPVAAACLFPSMDSSQSLPSSFSLLSWNIYKQQGDWQAELNRWIDDSDLLLLQEAQSSDELYGWLQVRDYRWFQVAAFTWQQQANGVLTASPGLPTRVCGQRIREPATRIPKSLLFGYYSLEGADEQLLVVNLHAVNFSLRGRTYQQQLDHISGFIEHYGGPVIVAGDFNRWNPRRVGLLQRWAEREQLTEAVPVPDHRTRFAGYPLDAVFYRGLELNGVQSMRSQASDHGPLQVSFRAKGSDKP</sequence>
<dbReference type="NCBIfam" id="NF003840">
    <property type="entry name" value="PRK05421.1-2"/>
    <property type="match status" value="1"/>
</dbReference>
<comment type="caution">
    <text evidence="3">The sequence shown here is derived from an EMBL/GenBank/DDBJ whole genome shotgun (WGS) entry which is preliminary data.</text>
</comment>
<dbReference type="NCBIfam" id="NF003842">
    <property type="entry name" value="PRK05421.1-4"/>
    <property type="match status" value="1"/>
</dbReference>
<evidence type="ECO:0000259" key="2">
    <source>
        <dbReference type="Pfam" id="PF03372"/>
    </source>
</evidence>
<dbReference type="InterPro" id="IPR005135">
    <property type="entry name" value="Endo/exonuclease/phosphatase"/>
</dbReference>
<feature type="domain" description="Endonuclease/exonuclease/phosphatase" evidence="2">
    <location>
        <begin position="63"/>
        <end position="268"/>
    </location>
</feature>
<evidence type="ECO:0000256" key="1">
    <source>
        <dbReference type="SAM" id="MobiDB-lite"/>
    </source>
</evidence>
<feature type="region of interest" description="Disordered" evidence="1">
    <location>
        <begin position="261"/>
        <end position="283"/>
    </location>
</feature>
<dbReference type="GO" id="GO:0004519">
    <property type="term" value="F:endonuclease activity"/>
    <property type="evidence" value="ECO:0007669"/>
    <property type="project" value="UniProtKB-KW"/>
</dbReference>
<keyword evidence="3" id="KW-0540">Nuclease</keyword>
<dbReference type="InterPro" id="IPR036691">
    <property type="entry name" value="Endo/exonu/phosph_ase_sf"/>
</dbReference>
<dbReference type="Pfam" id="PF03372">
    <property type="entry name" value="Exo_endo_phos"/>
    <property type="match status" value="1"/>
</dbReference>
<proteinExistence type="predicted"/>
<dbReference type="Gene3D" id="3.60.10.10">
    <property type="entry name" value="Endonuclease/exonuclease/phosphatase"/>
    <property type="match status" value="1"/>
</dbReference>
<dbReference type="RefSeq" id="WP_344964988.1">
    <property type="nucleotide sequence ID" value="NZ_BAABDS010000036.1"/>
</dbReference>
<name>A0ABP7E6V1_9GAMM</name>
<keyword evidence="4" id="KW-1185">Reference proteome</keyword>
<accession>A0ABP7E6V1</accession>
<organism evidence="3 4">
    <name type="scientific">Oceanisphaera sediminis</name>
    <dbReference type="NCBI Taxonomy" id="981381"/>
    <lineage>
        <taxon>Bacteria</taxon>
        <taxon>Pseudomonadati</taxon>
        <taxon>Pseudomonadota</taxon>
        <taxon>Gammaproteobacteria</taxon>
        <taxon>Aeromonadales</taxon>
        <taxon>Aeromonadaceae</taxon>
        <taxon>Oceanisphaera</taxon>
    </lineage>
</organism>
<evidence type="ECO:0000313" key="3">
    <source>
        <dbReference type="EMBL" id="GAA3714986.1"/>
    </source>
</evidence>
<dbReference type="SUPFAM" id="SSF56219">
    <property type="entry name" value="DNase I-like"/>
    <property type="match status" value="1"/>
</dbReference>
<gene>
    <name evidence="3" type="ORF">GCM10022421_23090</name>
</gene>
<dbReference type="EMBL" id="BAABDS010000036">
    <property type="protein sequence ID" value="GAA3714986.1"/>
    <property type="molecule type" value="Genomic_DNA"/>
</dbReference>
<dbReference type="Proteomes" id="UP001501479">
    <property type="component" value="Unassembled WGS sequence"/>
</dbReference>
<reference evidence="4" key="1">
    <citation type="journal article" date="2019" name="Int. J. Syst. Evol. Microbiol.">
        <title>The Global Catalogue of Microorganisms (GCM) 10K type strain sequencing project: providing services to taxonomists for standard genome sequencing and annotation.</title>
        <authorList>
            <consortium name="The Broad Institute Genomics Platform"/>
            <consortium name="The Broad Institute Genome Sequencing Center for Infectious Disease"/>
            <person name="Wu L."/>
            <person name="Ma J."/>
        </authorList>
    </citation>
    <scope>NUCLEOTIDE SEQUENCE [LARGE SCALE GENOMIC DNA]</scope>
    <source>
        <strain evidence="4">JCM 17329</strain>
    </source>
</reference>
<evidence type="ECO:0000313" key="4">
    <source>
        <dbReference type="Proteomes" id="UP001501479"/>
    </source>
</evidence>
<protein>
    <submittedName>
        <fullName evidence="3">Endonuclease/exonuclease/phosphatase family protein</fullName>
    </submittedName>
</protein>
<keyword evidence="3" id="KW-0378">Hydrolase</keyword>